<dbReference type="CDD" id="cd16268">
    <property type="entry name" value="EF2_II"/>
    <property type="match status" value="1"/>
</dbReference>
<dbReference type="Gene3D" id="3.30.70.240">
    <property type="match status" value="1"/>
</dbReference>
<dbReference type="SUPFAM" id="SSF54211">
    <property type="entry name" value="Ribosomal protein S5 domain 2-like"/>
    <property type="match status" value="2"/>
</dbReference>
<dbReference type="GO" id="GO:0005525">
    <property type="term" value="F:GTP binding"/>
    <property type="evidence" value="ECO:0007669"/>
    <property type="project" value="UniProtKB-KW"/>
</dbReference>
<dbReference type="Gene3D" id="3.90.1430.10">
    <property type="entry name" value="Yeast translation eEF2 (G' domain)"/>
    <property type="match status" value="1"/>
</dbReference>
<dbReference type="InterPro" id="IPR014721">
    <property type="entry name" value="Ribsml_uS5_D2-typ_fold_subgr"/>
</dbReference>
<dbReference type="Pfam" id="PF00679">
    <property type="entry name" value="EFG_C"/>
    <property type="match status" value="1"/>
</dbReference>
<dbReference type="Gene3D" id="2.40.30.10">
    <property type="entry name" value="Translation factors"/>
    <property type="match status" value="1"/>
</dbReference>
<evidence type="ECO:0000256" key="4">
    <source>
        <dbReference type="ARBA" id="ARBA00023134"/>
    </source>
</evidence>
<reference evidence="8" key="1">
    <citation type="submission" date="2020-12" db="EMBL/GenBank/DDBJ databases">
        <authorList>
            <person name="Iha C."/>
        </authorList>
    </citation>
    <scope>NUCLEOTIDE SEQUENCE</scope>
</reference>
<feature type="compositionally biased region" description="Basic and acidic residues" evidence="6">
    <location>
        <begin position="26"/>
        <end position="37"/>
    </location>
</feature>
<dbReference type="GO" id="GO:0005829">
    <property type="term" value="C:cytosol"/>
    <property type="evidence" value="ECO:0007669"/>
    <property type="project" value="TreeGrafter"/>
</dbReference>
<dbReference type="Proteomes" id="UP000708148">
    <property type="component" value="Unassembled WGS sequence"/>
</dbReference>
<dbReference type="Pfam" id="PF03144">
    <property type="entry name" value="GTP_EFTU_D2"/>
    <property type="match status" value="1"/>
</dbReference>
<dbReference type="SUPFAM" id="SSF52540">
    <property type="entry name" value="P-loop containing nucleoside triphosphate hydrolases"/>
    <property type="match status" value="1"/>
</dbReference>
<feature type="region of interest" description="Disordered" evidence="6">
    <location>
        <begin position="1"/>
        <end position="37"/>
    </location>
</feature>
<evidence type="ECO:0000259" key="7">
    <source>
        <dbReference type="SMART" id="SM00838"/>
    </source>
</evidence>
<dbReference type="SUPFAM" id="SSF50447">
    <property type="entry name" value="Translation proteins"/>
    <property type="match status" value="1"/>
</dbReference>
<sequence length="891" mass="96664">MLSLPMKQPRKPSERTSARVQGANAAEHRDEELELKEDTFSPSKGNVAFGSAIDGWAFRTDQFAEMYASKLGASAVSLRRALWGDYYFQSKTKSVVRRKAVAGRLQPMFVQFILEPLWNAYSVCDPGTDVLGLLSKIIKARRLSTVDERQVKSPDPRQALRAVLRAWLPISEAVLGMVVQHMPSPLSSARLRIPHLLSSGSSTLPLCEGLPKGVSRKMEAVTGALMASSADVDAPLVVYVSKMVATPIDQLPRSPGDCTPVSENGVVFLAFGRVFSGVARSGARVHVLTANYKPTSPGKNRQTVVLGDLYLMMGRCLERLQAVPAGNVLAIAGLEHAIVRSATVTSTPACQPLVPMTFQASPIVRVAVEPVLPPQMHQLAAGLALLSKADPSVEVQVLDSGEFILGSPGEVHLDTCLKELRERFAKIELEVSPPLVAFRESIFDASEVPEEAASQFVRIIDAKTPTGTCEIRVRAHPIPSRIASLLEEMSEVLRAILVSDKNVDVAEREKAMDVLHEAMKDVPKAFQSLMKRAWLLGPRRVGPNLLLCHSTAGPSLFDAPPSQVAHLDKSQKGGPQPSKPSRPLAESVRASEGSRKVLQGKNESEDGDVVDDDAKSARSIESTQVSKVAINIPFDVPDAAIRLGFTKATCDNSSATEEQLPTISQSVRSSVESGIVGGFLLASAAGPLCDEPMWGVALEIEARILAPSQEEGPGELDVGEEVYGPLSGQVINIVNMACRRAVVEAGPRLVEAMYLCEVQVTGSEPLAKVYAVLSRRRGTILRDELRGGSDVFIVHAYLPAEASFGFVDELRKKSRGGATASMMFSHWERLQADPFFFPTTEEEREEFGEDGLPLPNLARRLIDAVRRRKGLQVEQKVVEKATKQRTLAKKV</sequence>
<dbReference type="Gene3D" id="3.30.230.10">
    <property type="match status" value="1"/>
</dbReference>
<evidence type="ECO:0000256" key="5">
    <source>
        <dbReference type="ARBA" id="ARBA00081809"/>
    </source>
</evidence>
<dbReference type="SUPFAM" id="SSF54980">
    <property type="entry name" value="EF-G C-terminal domain-like"/>
    <property type="match status" value="2"/>
</dbReference>
<dbReference type="InterPro" id="IPR020568">
    <property type="entry name" value="Ribosomal_Su5_D2-typ_SF"/>
</dbReference>
<proteinExistence type="predicted"/>
<dbReference type="InterPro" id="IPR035647">
    <property type="entry name" value="EFG_III/V"/>
</dbReference>
<dbReference type="GO" id="GO:0003924">
    <property type="term" value="F:GTPase activity"/>
    <property type="evidence" value="ECO:0007669"/>
    <property type="project" value="TreeGrafter"/>
</dbReference>
<keyword evidence="4" id="KW-0342">GTP-binding</keyword>
<protein>
    <recommendedName>
        <fullName evidence="5">Elongation factor-like 1</fullName>
    </recommendedName>
</protein>
<dbReference type="FunFam" id="3.30.70.240:FF:000006">
    <property type="entry name" value="Elongation factor like GTPase 1"/>
    <property type="match status" value="1"/>
</dbReference>
<dbReference type="EMBL" id="CAJHUC010002590">
    <property type="protein sequence ID" value="CAD7704026.1"/>
    <property type="molecule type" value="Genomic_DNA"/>
</dbReference>
<keyword evidence="2" id="KW-0547">Nucleotide-binding</keyword>
<dbReference type="SMART" id="SM00838">
    <property type="entry name" value="EFG_C"/>
    <property type="match status" value="1"/>
</dbReference>
<keyword evidence="9" id="KW-1185">Reference proteome</keyword>
<dbReference type="PANTHER" id="PTHR42908:SF3">
    <property type="entry name" value="ELONGATION FACTOR-LIKE GTPASE 1"/>
    <property type="match status" value="1"/>
</dbReference>
<organism evidence="8 9">
    <name type="scientific">Ostreobium quekettii</name>
    <dbReference type="NCBI Taxonomy" id="121088"/>
    <lineage>
        <taxon>Eukaryota</taxon>
        <taxon>Viridiplantae</taxon>
        <taxon>Chlorophyta</taxon>
        <taxon>core chlorophytes</taxon>
        <taxon>Ulvophyceae</taxon>
        <taxon>TCBD clade</taxon>
        <taxon>Bryopsidales</taxon>
        <taxon>Ostreobineae</taxon>
        <taxon>Ostreobiaceae</taxon>
        <taxon>Ostreobium</taxon>
    </lineage>
</organism>
<dbReference type="InterPro" id="IPR027417">
    <property type="entry name" value="P-loop_NTPase"/>
</dbReference>
<dbReference type="GO" id="GO:1990904">
    <property type="term" value="C:ribonucleoprotein complex"/>
    <property type="evidence" value="ECO:0007669"/>
    <property type="project" value="TreeGrafter"/>
</dbReference>
<feature type="domain" description="Elongation factor EFG" evidence="7">
    <location>
        <begin position="748"/>
        <end position="838"/>
    </location>
</feature>
<dbReference type="Pfam" id="PF14492">
    <property type="entry name" value="EFG_III"/>
    <property type="match status" value="1"/>
</dbReference>
<evidence type="ECO:0000313" key="8">
    <source>
        <dbReference type="EMBL" id="CAD7704026.1"/>
    </source>
</evidence>
<feature type="region of interest" description="Disordered" evidence="6">
    <location>
        <begin position="558"/>
        <end position="618"/>
    </location>
</feature>
<dbReference type="Gene3D" id="3.30.70.870">
    <property type="entry name" value="Elongation Factor G (Translational Gtpase), domain 3"/>
    <property type="match status" value="1"/>
</dbReference>
<keyword evidence="1" id="KW-0690">Ribosome biogenesis</keyword>
<accession>A0A8S1JHK6</accession>
<dbReference type="AlphaFoldDB" id="A0A8S1JHK6"/>
<dbReference type="InterPro" id="IPR004161">
    <property type="entry name" value="EFTu-like_2"/>
</dbReference>
<keyword evidence="3" id="KW-0378">Hydrolase</keyword>
<dbReference type="InterPro" id="IPR000640">
    <property type="entry name" value="EFG_V-like"/>
</dbReference>
<dbReference type="GO" id="GO:0042256">
    <property type="term" value="P:cytosolic ribosome assembly"/>
    <property type="evidence" value="ECO:0007669"/>
    <property type="project" value="TreeGrafter"/>
</dbReference>
<name>A0A8S1JHK6_9CHLO</name>
<dbReference type="PANTHER" id="PTHR42908">
    <property type="entry name" value="TRANSLATION ELONGATION FACTOR-RELATED"/>
    <property type="match status" value="1"/>
</dbReference>
<evidence type="ECO:0000256" key="2">
    <source>
        <dbReference type="ARBA" id="ARBA00022741"/>
    </source>
</evidence>
<gene>
    <name evidence="8" type="ORF">OSTQU699_LOCUS9383</name>
</gene>
<dbReference type="GO" id="GO:0043022">
    <property type="term" value="F:ribosome binding"/>
    <property type="evidence" value="ECO:0007669"/>
    <property type="project" value="TreeGrafter"/>
</dbReference>
<evidence type="ECO:0000313" key="9">
    <source>
        <dbReference type="Proteomes" id="UP000708148"/>
    </source>
</evidence>
<dbReference type="FunFam" id="3.30.70.870:FF:000002">
    <property type="entry name" value="Translation elongation factor 2"/>
    <property type="match status" value="1"/>
</dbReference>
<dbReference type="CDD" id="cd04096">
    <property type="entry name" value="eEF2_snRNP_like_C"/>
    <property type="match status" value="1"/>
</dbReference>
<evidence type="ECO:0000256" key="3">
    <source>
        <dbReference type="ARBA" id="ARBA00022801"/>
    </source>
</evidence>
<dbReference type="OrthoDB" id="364892at2759"/>
<evidence type="ECO:0000256" key="6">
    <source>
        <dbReference type="SAM" id="MobiDB-lite"/>
    </source>
</evidence>
<comment type="caution">
    <text evidence="8">The sequence shown here is derived from an EMBL/GenBank/DDBJ whole genome shotgun (WGS) entry which is preliminary data.</text>
</comment>
<evidence type="ECO:0000256" key="1">
    <source>
        <dbReference type="ARBA" id="ARBA00022517"/>
    </source>
</evidence>
<dbReference type="InterPro" id="IPR041095">
    <property type="entry name" value="EFG_II"/>
</dbReference>
<dbReference type="InterPro" id="IPR009000">
    <property type="entry name" value="Transl_B-barrel_sf"/>
</dbReference>